<evidence type="ECO:0000256" key="6">
    <source>
        <dbReference type="PROSITE-ProRule" id="PRU00176"/>
    </source>
</evidence>
<dbReference type="SUPFAM" id="SSF54791">
    <property type="entry name" value="Eukaryotic type KH-domain (KH-domain type I)"/>
    <property type="match status" value="4"/>
</dbReference>
<dbReference type="GO" id="GO:0051028">
    <property type="term" value="P:mRNA transport"/>
    <property type="evidence" value="ECO:0007669"/>
    <property type="project" value="UniProtKB-KW"/>
</dbReference>
<dbReference type="PROSITE" id="PS50084">
    <property type="entry name" value="KH_TYPE_1"/>
    <property type="match status" value="4"/>
</dbReference>
<feature type="compositionally biased region" description="Polar residues" evidence="7">
    <location>
        <begin position="624"/>
        <end position="635"/>
    </location>
</feature>
<accession>A0A8W8M908</accession>
<proteinExistence type="inferred from homology"/>
<dbReference type="InterPro" id="IPR004088">
    <property type="entry name" value="KH_dom_type_1"/>
</dbReference>
<dbReference type="Gene3D" id="3.30.70.330">
    <property type="match status" value="2"/>
</dbReference>
<reference evidence="9" key="1">
    <citation type="submission" date="2022-08" db="UniProtKB">
        <authorList>
            <consortium name="EnsemblMetazoa"/>
        </authorList>
    </citation>
    <scope>IDENTIFICATION</scope>
    <source>
        <strain evidence="9">05x7-T-G4-1.051#20</strain>
    </source>
</reference>
<name>A0A8W8M908_MAGGI</name>
<dbReference type="CDD" id="cd12358">
    <property type="entry name" value="RRM1_VICKZ"/>
    <property type="match status" value="1"/>
</dbReference>
<dbReference type="InterPro" id="IPR012677">
    <property type="entry name" value="Nucleotide-bd_a/b_plait_sf"/>
</dbReference>
<sequence length="635" mass="70350">MAEGGEDMPEIKVEEVEESPWSITTQSEYSWNTRKYFFAPAETTTMYRVYVGNLDQAVDEGTLRGLFEEHGIAIGTILKKKNYAFIDCADQNNVERAINQLNDYNLLGSVMQVEASTSRRRYPDEKSNKIAIQNLPVHIKRDEVEALVSGLGNLVRCEQGPEGLVYVTFETQEQAQQAVSSLHGLEYQGVGLKVEIAGGMGPGGGNKPRRGGPRINNQNQGMNRQELPLRILVGSEYVGAIIGKQGQTIHNITSESRARVDIHRRDGLSTDTLVTIKGSPENCSKACKEIMKIVESEAQSLNKGEPPLKIICPNSLCGRIIGKQGNVIKSFMEQTGTHIVVSSATDMNNFFVDRVITITGSPENTSKAEALVSEKMRKCFEQDAQNYNTQMGMFGGMPPMPNMMPPYNFQRGPPYPPYQMQGDGFYYGQGGPPQQDLEVTYLYIPESTVGACIGSKGSNIKEIMRLSGARIKIENPQMQSGKNGDMNGDRKGPTPPLEERKVIITGTAEAQWKAQFYVFDKIKTEGGFQRIEEVHLRSEVLVPRSMIGRIIGKGGQNVREMQRVSGAIVKVPDQNSQTQSDGDMEVAVSIIGHFYAMQPAIRRIRSLVNPRPQQGPVLMPGQQRRLQPRTQQNGK</sequence>
<dbReference type="SMART" id="SM00322">
    <property type="entry name" value="KH"/>
    <property type="match status" value="4"/>
</dbReference>
<dbReference type="Proteomes" id="UP000005408">
    <property type="component" value="Unassembled WGS sequence"/>
</dbReference>
<feature type="region of interest" description="Disordered" evidence="7">
    <location>
        <begin position="611"/>
        <end position="635"/>
    </location>
</feature>
<dbReference type="InterPro" id="IPR004087">
    <property type="entry name" value="KH_dom"/>
</dbReference>
<evidence type="ECO:0000313" key="10">
    <source>
        <dbReference type="Proteomes" id="UP000005408"/>
    </source>
</evidence>
<dbReference type="Gene3D" id="3.30.1370.10">
    <property type="entry name" value="K Homology domain, type 1"/>
    <property type="match status" value="2"/>
</dbReference>
<dbReference type="SUPFAM" id="SSF54928">
    <property type="entry name" value="RNA-binding domain, RBD"/>
    <property type="match status" value="1"/>
</dbReference>
<evidence type="ECO:0000256" key="4">
    <source>
        <dbReference type="ARBA" id="ARBA00022816"/>
    </source>
</evidence>
<comment type="similarity">
    <text evidence="1">Belongs to the RRM IMP/VICKZ family.</text>
</comment>
<dbReference type="SMART" id="SM00360">
    <property type="entry name" value="RRM"/>
    <property type="match status" value="2"/>
</dbReference>
<dbReference type="Gene3D" id="3.30.310.210">
    <property type="match status" value="1"/>
</dbReference>
<keyword evidence="5" id="KW-0810">Translation regulation</keyword>
<dbReference type="CDD" id="cd22400">
    <property type="entry name" value="KH-I_IGF2BP_rpt1"/>
    <property type="match status" value="1"/>
</dbReference>
<dbReference type="PANTHER" id="PTHR10288">
    <property type="entry name" value="KH DOMAIN CONTAINING RNA BINDING PROTEIN"/>
    <property type="match status" value="1"/>
</dbReference>
<dbReference type="GO" id="GO:0006417">
    <property type="term" value="P:regulation of translation"/>
    <property type="evidence" value="ECO:0007669"/>
    <property type="project" value="UniProtKB-KW"/>
</dbReference>
<dbReference type="CDD" id="cd22402">
    <property type="entry name" value="KH-I_IGF2BP_rpt3"/>
    <property type="match status" value="1"/>
</dbReference>
<evidence type="ECO:0000256" key="7">
    <source>
        <dbReference type="SAM" id="MobiDB-lite"/>
    </source>
</evidence>
<evidence type="ECO:0000256" key="2">
    <source>
        <dbReference type="ARBA" id="ARBA00022448"/>
    </source>
</evidence>
<dbReference type="CDD" id="cd22401">
    <property type="entry name" value="KH-I_IGF2BP_rpt2"/>
    <property type="match status" value="1"/>
</dbReference>
<feature type="domain" description="RRM" evidence="8">
    <location>
        <begin position="128"/>
        <end position="199"/>
    </location>
</feature>
<dbReference type="InterPro" id="IPR035979">
    <property type="entry name" value="RBD_domain_sf"/>
</dbReference>
<evidence type="ECO:0000259" key="8">
    <source>
        <dbReference type="PROSITE" id="PS50102"/>
    </source>
</evidence>
<evidence type="ECO:0000256" key="3">
    <source>
        <dbReference type="ARBA" id="ARBA00022737"/>
    </source>
</evidence>
<feature type="domain" description="RRM" evidence="8">
    <location>
        <begin position="47"/>
        <end position="118"/>
    </location>
</feature>
<feature type="region of interest" description="Disordered" evidence="7">
    <location>
        <begin position="474"/>
        <end position="497"/>
    </location>
</feature>
<keyword evidence="4" id="KW-0509">mRNA transport</keyword>
<feature type="region of interest" description="Disordered" evidence="7">
    <location>
        <begin position="199"/>
        <end position="220"/>
    </location>
</feature>
<organism evidence="9 10">
    <name type="scientific">Magallana gigas</name>
    <name type="common">Pacific oyster</name>
    <name type="synonym">Crassostrea gigas</name>
    <dbReference type="NCBI Taxonomy" id="29159"/>
    <lineage>
        <taxon>Eukaryota</taxon>
        <taxon>Metazoa</taxon>
        <taxon>Spiralia</taxon>
        <taxon>Lophotrochozoa</taxon>
        <taxon>Mollusca</taxon>
        <taxon>Bivalvia</taxon>
        <taxon>Autobranchia</taxon>
        <taxon>Pteriomorphia</taxon>
        <taxon>Ostreida</taxon>
        <taxon>Ostreoidea</taxon>
        <taxon>Ostreidae</taxon>
        <taxon>Magallana</taxon>
    </lineage>
</organism>
<dbReference type="InterPro" id="IPR036612">
    <property type="entry name" value="KH_dom_type_1_sf"/>
</dbReference>
<dbReference type="CDD" id="cd22403">
    <property type="entry name" value="KH-I_IGF2BP_rpt4"/>
    <property type="match status" value="1"/>
</dbReference>
<keyword evidence="2" id="KW-0813">Transport</keyword>
<evidence type="ECO:0000256" key="1">
    <source>
        <dbReference type="ARBA" id="ARBA00009094"/>
    </source>
</evidence>
<keyword evidence="10" id="KW-1185">Reference proteome</keyword>
<dbReference type="Pfam" id="PF00076">
    <property type="entry name" value="RRM_1"/>
    <property type="match status" value="2"/>
</dbReference>
<evidence type="ECO:0000313" key="9">
    <source>
        <dbReference type="EnsemblMetazoa" id="G31955.1:cds"/>
    </source>
</evidence>
<dbReference type="PROSITE" id="PS50102">
    <property type="entry name" value="RRM"/>
    <property type="match status" value="2"/>
</dbReference>
<protein>
    <recommendedName>
        <fullName evidence="8">RRM domain-containing protein</fullName>
    </recommendedName>
</protein>
<dbReference type="GO" id="GO:0003723">
    <property type="term" value="F:RNA binding"/>
    <property type="evidence" value="ECO:0007669"/>
    <property type="project" value="UniProtKB-UniRule"/>
</dbReference>
<dbReference type="EnsemblMetazoa" id="G31955.1">
    <property type="protein sequence ID" value="G31955.1:cds"/>
    <property type="gene ID" value="G31955"/>
</dbReference>
<evidence type="ECO:0000256" key="5">
    <source>
        <dbReference type="ARBA" id="ARBA00022845"/>
    </source>
</evidence>
<keyword evidence="3" id="KW-0677">Repeat</keyword>
<dbReference type="InterPro" id="IPR000504">
    <property type="entry name" value="RRM_dom"/>
</dbReference>
<dbReference type="Pfam" id="PF00013">
    <property type="entry name" value="KH_1"/>
    <property type="match status" value="4"/>
</dbReference>
<dbReference type="AlphaFoldDB" id="A0A8W8M908"/>
<feature type="compositionally biased region" description="Basic and acidic residues" evidence="7">
    <location>
        <begin position="487"/>
        <end position="497"/>
    </location>
</feature>
<keyword evidence="6" id="KW-0694">RNA-binding</keyword>